<feature type="compositionally biased region" description="Basic and acidic residues" evidence="9">
    <location>
        <begin position="298"/>
        <end position="310"/>
    </location>
</feature>
<organism evidence="14 15">
    <name type="scientific">Acipenser ruthenus</name>
    <name type="common">Sterlet sturgeon</name>
    <dbReference type="NCBI Taxonomy" id="7906"/>
    <lineage>
        <taxon>Eukaryota</taxon>
        <taxon>Metazoa</taxon>
        <taxon>Chordata</taxon>
        <taxon>Craniata</taxon>
        <taxon>Vertebrata</taxon>
        <taxon>Euteleostomi</taxon>
        <taxon>Actinopterygii</taxon>
        <taxon>Chondrostei</taxon>
        <taxon>Acipenseriformes</taxon>
        <taxon>Acipenseridae</taxon>
        <taxon>Acipenser</taxon>
    </lineage>
</organism>
<dbReference type="InterPro" id="IPR008113">
    <property type="entry name" value="Septin2"/>
</dbReference>
<feature type="domain" description="Septin-type G" evidence="13">
    <location>
        <begin position="1"/>
        <end position="206"/>
    </location>
</feature>
<dbReference type="SUPFAM" id="SSF48065">
    <property type="entry name" value="DBL homology domain (DH-domain)"/>
    <property type="match status" value="1"/>
</dbReference>
<dbReference type="PROSITE" id="PS50010">
    <property type="entry name" value="DH_2"/>
    <property type="match status" value="1"/>
</dbReference>
<dbReference type="PROSITE" id="PS51719">
    <property type="entry name" value="G_SEPTIN"/>
    <property type="match status" value="1"/>
</dbReference>
<dbReference type="GO" id="GO:0042995">
    <property type="term" value="C:cell projection"/>
    <property type="evidence" value="ECO:0007669"/>
    <property type="project" value="UniProtKB-SubCell"/>
</dbReference>
<feature type="domain" description="DH" evidence="12">
    <location>
        <begin position="854"/>
        <end position="1037"/>
    </location>
</feature>
<feature type="compositionally biased region" description="Polar residues" evidence="9">
    <location>
        <begin position="565"/>
        <end position="583"/>
    </location>
</feature>
<comment type="similarity">
    <text evidence="8">Belongs to the TRAFAC class TrmE-Era-EngA-EngB-Septin-like GTPase superfamily. Septin GTPase family.</text>
</comment>
<feature type="domain" description="SH3" evidence="10">
    <location>
        <begin position="1159"/>
        <end position="1220"/>
    </location>
</feature>
<dbReference type="Pfam" id="PF00621">
    <property type="entry name" value="RhoGEF"/>
    <property type="match status" value="1"/>
</dbReference>
<evidence type="ECO:0000256" key="3">
    <source>
        <dbReference type="ARBA" id="ARBA00022443"/>
    </source>
</evidence>
<sequence>MSQADKLKQGQFTNPETPGYVGFANLPNQVHRKSVKKGFEFTLMVVEKIERTVQIEASTVEIEERGVKLRLTVVDTPGYGDAINSQDCFSTIIAYIDDQFERYLHDESGLNRRHIVDNRVHCCFYFISPLGHGMKPLDVQFMKAIHNKVNVVPVIAKADTLTLKERERLKRRILDEIDEHGIKIYHLPDAESDEDEDFKEQTRILKLRRMQQMIAKMQAQMQKQGDGDTDRQVKMGTMEVNPAPSHSSQSPSLPSKPKPQPPPKPQPRGTRVRRATEVLWKGCMVDEEQQTQAVPGGDRSDSHRHSEEHRTKHLSLPTPYGQLLTVAKNRFDTEVTGSPHTEDAGIAGGLKKPLLVPKPRLRERPQQSESSEPQNTVNEKIDSARTGSSSYKTMESTPPVASARSSSDVKDHRKDSGLEEEEDEVQAQCPPCCPCLCHLRRCSGGHEEESQTINLREGDGGHASSREPKLNSSKCFSTPQASPPEWLFHTDKKAAGAMEYESVLLPHSRPLPKKPHLLPTSPGGEKEPSISEGVYMEIDETPLDNGLQTPPTLTSTQLISNKGYQNSIKDSLQTRDQLPTASGSKRKELKPPSPAPKDPVKHLPHWDKNKSQSRGKGVPSRCAASSLLQEKVVAELRERFPGGDSEEVGGEVRKMKKNWKPLFLSYEGLVGFIGGKRSSTEDGTRISPTQIRKTKPPAGSFMEIHFRDSRKQECAEEGSVIEGEGPSSTDVIMTSPSEVKKTKLQNLSSEENQAQSYDSRPGANGEMRECLPEDAGMTTQEKREKASQDELDETDSCRSGEPNPGQKKEETGSSLDQVTRRIPNSRRSLKPYWQELSVVQESGILPQLKKQEVLLQESMYEVVTTEHSYLSSLTVAVVHFMDSPELSRALGPRDRKSLFSSIGKIKEISKNFLEGLKEKMDGNLFCDICDVIQYHSRNHFSAYIDYVRNMPYQELTLHNLGKEKGQFVEILSRLQEDPRCNRLPLKSFLVLPFQRITRLKILVETILKRTEQGSEGEKSAERALKEISKGLALVSSSRWLVKQGDLIERTDKENIFGQKKSSPVYLFLFNDLLLITVRKGVDRFVVQDHAHRSLIEISDRAEEDLDTETEKTFLLVLLKNHRSTTSQRLLKAATEAEKNSWIEALTPKKSDGVEVYEEWDCPQVECTVGYTAQQPGELSLEPDDVINVIQKTPDGWLEGRRLGDGERGWFPRRFVKEISNEHVQRRNLWQRHRVLQTANKLTPGTRLGVSANVAVSTLEPGQSLYTALPSSARNGLQIRVEALDETQEVYEMEVSACCFCLQGSSDEVSLEQESEDDTHSSHSSLDKQTHHRANTTMHVCWHRNTSVSMSDHSLAVENQLSGYLLRKFKNSNGWQKLWVVFTNFCLFFYKTHQDDFPLASLPLLGYTVSTPAEADSIHKEYVFKLQFKSHVYYFRAESEYTFERYTTLSLIFLL</sequence>
<keyword evidence="8" id="KW-0342">GTP-binding</keyword>
<dbReference type="SUPFAM" id="SSF52540">
    <property type="entry name" value="P-loop containing nucleoside triphosphate hydrolases"/>
    <property type="match status" value="1"/>
</dbReference>
<feature type="compositionally biased region" description="Basic and acidic residues" evidence="9">
    <location>
        <begin position="704"/>
        <end position="714"/>
    </location>
</feature>
<dbReference type="GO" id="GO:0005085">
    <property type="term" value="F:guanyl-nucleotide exchange factor activity"/>
    <property type="evidence" value="ECO:0007669"/>
    <property type="project" value="InterPro"/>
</dbReference>
<keyword evidence="3 7" id="KW-0728">SH3 domain</keyword>
<dbReference type="PANTHER" id="PTHR12845">
    <property type="entry name" value="GUANINE NUCLEOTIDE EXCHANGE FACTOR"/>
    <property type="match status" value="1"/>
</dbReference>
<feature type="compositionally biased region" description="Basic and acidic residues" evidence="9">
    <location>
        <begin position="456"/>
        <end position="469"/>
    </location>
</feature>
<dbReference type="InterPro" id="IPR011993">
    <property type="entry name" value="PH-like_dom_sf"/>
</dbReference>
<evidence type="ECO:0000256" key="9">
    <source>
        <dbReference type="SAM" id="MobiDB-lite"/>
    </source>
</evidence>
<accession>A0A444UDJ4</accession>
<evidence type="ECO:0000256" key="6">
    <source>
        <dbReference type="ARBA" id="ARBA00023273"/>
    </source>
</evidence>
<feature type="region of interest" description="Disordered" evidence="9">
    <location>
        <begin position="565"/>
        <end position="623"/>
    </location>
</feature>
<feature type="compositionally biased region" description="Basic and acidic residues" evidence="9">
    <location>
        <begin position="598"/>
        <end position="610"/>
    </location>
</feature>
<feature type="domain" description="PH" evidence="11">
    <location>
        <begin position="1039"/>
        <end position="1150"/>
    </location>
</feature>
<dbReference type="GO" id="GO:0051301">
    <property type="term" value="P:cell division"/>
    <property type="evidence" value="ECO:0007669"/>
    <property type="project" value="InterPro"/>
</dbReference>
<dbReference type="CDD" id="cd00160">
    <property type="entry name" value="RhoGEF"/>
    <property type="match status" value="1"/>
</dbReference>
<feature type="compositionally biased region" description="Polar residues" evidence="9">
    <location>
        <begin position="385"/>
        <end position="396"/>
    </location>
</feature>
<dbReference type="Gene3D" id="1.20.900.10">
    <property type="entry name" value="Dbl homology (DH) domain"/>
    <property type="match status" value="1"/>
</dbReference>
<keyword evidence="4" id="KW-0963">Cytoplasm</keyword>
<comment type="subcellular location">
    <subcellularLocation>
        <location evidence="2">Cell projection</location>
    </subcellularLocation>
    <subcellularLocation>
        <location evidence="1">Cytoplasm</location>
        <location evidence="1">Cytoskeleton</location>
    </subcellularLocation>
</comment>
<keyword evidence="6" id="KW-0966">Cell projection</keyword>
<dbReference type="SMART" id="SM00325">
    <property type="entry name" value="RhoGEF"/>
    <property type="match status" value="1"/>
</dbReference>
<dbReference type="GO" id="GO:0005525">
    <property type="term" value="F:GTP binding"/>
    <property type="evidence" value="ECO:0007669"/>
    <property type="project" value="UniProtKB-KW"/>
</dbReference>
<dbReference type="SUPFAM" id="SSF50044">
    <property type="entry name" value="SH3-domain"/>
    <property type="match status" value="1"/>
</dbReference>
<feature type="region of interest" description="Disordered" evidence="9">
    <location>
        <begin position="239"/>
        <end position="320"/>
    </location>
</feature>
<dbReference type="InterPro" id="IPR047271">
    <property type="entry name" value="Ephexin-like"/>
</dbReference>
<evidence type="ECO:0000256" key="8">
    <source>
        <dbReference type="RuleBase" id="RU004560"/>
    </source>
</evidence>
<dbReference type="CDD" id="cd13235">
    <property type="entry name" value="PH2_FARP1-like"/>
    <property type="match status" value="1"/>
</dbReference>
<feature type="region of interest" description="Disordered" evidence="9">
    <location>
        <begin position="679"/>
        <end position="823"/>
    </location>
</feature>
<dbReference type="Pfam" id="PF22697">
    <property type="entry name" value="SOS1_NGEF_PH"/>
    <property type="match status" value="1"/>
</dbReference>
<evidence type="ECO:0000259" key="13">
    <source>
        <dbReference type="PROSITE" id="PS51719"/>
    </source>
</evidence>
<dbReference type="InterPro" id="IPR047270">
    <property type="entry name" value="PH_ephexin"/>
</dbReference>
<evidence type="ECO:0000256" key="7">
    <source>
        <dbReference type="PROSITE-ProRule" id="PRU00192"/>
    </source>
</evidence>
<keyword evidence="15" id="KW-1185">Reference proteome</keyword>
<dbReference type="CDD" id="cd01221">
    <property type="entry name" value="PH_ephexin"/>
    <property type="match status" value="1"/>
</dbReference>
<dbReference type="InterPro" id="IPR000219">
    <property type="entry name" value="DH_dom"/>
</dbReference>
<dbReference type="SUPFAM" id="SSF50729">
    <property type="entry name" value="PH domain-like"/>
    <property type="match status" value="2"/>
</dbReference>
<feature type="region of interest" description="Disordered" evidence="9">
    <location>
        <begin position="507"/>
        <end position="529"/>
    </location>
</feature>
<feature type="compositionally biased region" description="Polar residues" evidence="9">
    <location>
        <begin position="744"/>
        <end position="758"/>
    </location>
</feature>
<keyword evidence="5" id="KW-0206">Cytoskeleton</keyword>
<protein>
    <submittedName>
        <fullName evidence="14">Septin-2</fullName>
    </submittedName>
</protein>
<evidence type="ECO:0000313" key="15">
    <source>
        <dbReference type="Proteomes" id="UP000289886"/>
    </source>
</evidence>
<evidence type="ECO:0000256" key="4">
    <source>
        <dbReference type="ARBA" id="ARBA00022490"/>
    </source>
</evidence>
<evidence type="ECO:0000313" key="14">
    <source>
        <dbReference type="EMBL" id="RXM33229.1"/>
    </source>
</evidence>
<feature type="compositionally biased region" description="Polar residues" evidence="9">
    <location>
        <begin position="367"/>
        <end position="378"/>
    </location>
</feature>
<comment type="caution">
    <text evidence="14">The sequence shown here is derived from an EMBL/GenBank/DDBJ whole genome shotgun (WGS) entry which is preliminary data.</text>
</comment>
<feature type="compositionally biased region" description="Polar residues" evidence="9">
    <location>
        <begin position="726"/>
        <end position="737"/>
    </location>
</feature>
<dbReference type="Gene3D" id="2.30.30.40">
    <property type="entry name" value="SH3 Domains"/>
    <property type="match status" value="1"/>
</dbReference>
<dbReference type="Pfam" id="PF00735">
    <property type="entry name" value="Septin"/>
    <property type="match status" value="1"/>
</dbReference>
<feature type="region of interest" description="Disordered" evidence="9">
    <location>
        <begin position="1310"/>
        <end position="1329"/>
    </location>
</feature>
<feature type="compositionally biased region" description="Polar residues" evidence="9">
    <location>
        <begin position="470"/>
        <end position="480"/>
    </location>
</feature>
<proteinExistence type="inferred from homology"/>
<feature type="region of interest" description="Disordered" evidence="9">
    <location>
        <begin position="453"/>
        <end position="481"/>
    </location>
</feature>
<reference evidence="14 15" key="1">
    <citation type="submission" date="2019-01" db="EMBL/GenBank/DDBJ databases">
        <title>Draft Genome and Complete Hox-Cluster Characterization of the Sterlet Sturgeon (Acipenser ruthenus).</title>
        <authorList>
            <person name="Wei Q."/>
        </authorList>
    </citation>
    <scope>NUCLEOTIDE SEQUENCE [LARGE SCALE GENOMIC DNA]</scope>
    <source>
        <strain evidence="14">WHYD16114868_AA</strain>
        <tissue evidence="14">Blood</tissue>
    </source>
</reference>
<feature type="compositionally biased region" description="Low complexity" evidence="9">
    <location>
        <begin position="242"/>
        <end position="253"/>
    </location>
</feature>
<dbReference type="InterPro" id="IPR055251">
    <property type="entry name" value="SOS1_NGEF_PH"/>
</dbReference>
<dbReference type="Pfam" id="PF00018">
    <property type="entry name" value="SH3_1"/>
    <property type="match status" value="1"/>
</dbReference>
<evidence type="ECO:0000256" key="1">
    <source>
        <dbReference type="ARBA" id="ARBA00004245"/>
    </source>
</evidence>
<dbReference type="PRINTS" id="PR01740">
    <property type="entry name" value="SEPTIN2"/>
</dbReference>
<dbReference type="SMART" id="SM00326">
    <property type="entry name" value="SH3"/>
    <property type="match status" value="1"/>
</dbReference>
<evidence type="ECO:0000259" key="11">
    <source>
        <dbReference type="PROSITE" id="PS50003"/>
    </source>
</evidence>
<feature type="compositionally biased region" description="Pro residues" evidence="9">
    <location>
        <begin position="254"/>
        <end position="266"/>
    </location>
</feature>
<dbReference type="Proteomes" id="UP000289886">
    <property type="component" value="Unassembled WGS sequence"/>
</dbReference>
<evidence type="ECO:0000259" key="10">
    <source>
        <dbReference type="PROSITE" id="PS50002"/>
    </source>
</evidence>
<keyword evidence="8" id="KW-0547">Nucleotide-binding</keyword>
<dbReference type="GO" id="GO:0005856">
    <property type="term" value="C:cytoskeleton"/>
    <property type="evidence" value="ECO:0007669"/>
    <property type="project" value="UniProtKB-SubCell"/>
</dbReference>
<dbReference type="InterPro" id="IPR036028">
    <property type="entry name" value="SH3-like_dom_sf"/>
</dbReference>
<dbReference type="PROSITE" id="PS50002">
    <property type="entry name" value="SH3"/>
    <property type="match status" value="1"/>
</dbReference>
<dbReference type="InterPro" id="IPR001849">
    <property type="entry name" value="PH_domain"/>
</dbReference>
<feature type="region of interest" description="Disordered" evidence="9">
    <location>
        <begin position="334"/>
        <end position="423"/>
    </location>
</feature>
<evidence type="ECO:0000256" key="5">
    <source>
        <dbReference type="ARBA" id="ARBA00023212"/>
    </source>
</evidence>
<dbReference type="InterPro" id="IPR030379">
    <property type="entry name" value="G_SEPTIN_dom"/>
</dbReference>
<dbReference type="Pfam" id="PF00169">
    <property type="entry name" value="PH"/>
    <property type="match status" value="1"/>
</dbReference>
<feature type="domain" description="PH" evidence="11">
    <location>
        <begin position="1357"/>
        <end position="1454"/>
    </location>
</feature>
<dbReference type="PANTHER" id="PTHR12845:SF10">
    <property type="entry name" value="EPHEXIN-1-LIKE"/>
    <property type="match status" value="1"/>
</dbReference>
<dbReference type="EMBL" id="SCEB01214779">
    <property type="protein sequence ID" value="RXM33229.1"/>
    <property type="molecule type" value="Genomic_DNA"/>
</dbReference>
<gene>
    <name evidence="14" type="ORF">EOD39_5625</name>
</gene>
<feature type="compositionally biased region" description="Basic and acidic residues" evidence="9">
    <location>
        <begin position="407"/>
        <end position="417"/>
    </location>
</feature>
<dbReference type="Gene3D" id="3.40.50.300">
    <property type="entry name" value="P-loop containing nucleotide triphosphate hydrolases"/>
    <property type="match status" value="1"/>
</dbReference>
<dbReference type="InterPro" id="IPR001452">
    <property type="entry name" value="SH3_domain"/>
</dbReference>
<dbReference type="SMART" id="SM00233">
    <property type="entry name" value="PH"/>
    <property type="match status" value="2"/>
</dbReference>
<dbReference type="Gene3D" id="2.30.29.30">
    <property type="entry name" value="Pleckstrin-homology domain (PH domain)/Phosphotyrosine-binding domain (PTB)"/>
    <property type="match status" value="3"/>
</dbReference>
<feature type="compositionally biased region" description="Basic and acidic residues" evidence="9">
    <location>
        <begin position="1317"/>
        <end position="1328"/>
    </location>
</feature>
<dbReference type="PROSITE" id="PS50003">
    <property type="entry name" value="PH_DOMAIN"/>
    <property type="match status" value="2"/>
</dbReference>
<evidence type="ECO:0000259" key="12">
    <source>
        <dbReference type="PROSITE" id="PS50010"/>
    </source>
</evidence>
<dbReference type="InterPro" id="IPR027417">
    <property type="entry name" value="P-loop_NTPase"/>
</dbReference>
<name>A0A444UDJ4_ACIRT</name>
<dbReference type="FunFam" id="2.30.29.30:FF:000046">
    <property type="entry name" value="FERM, RhoGEF and pleckstrin domain-containing protein 1"/>
    <property type="match status" value="1"/>
</dbReference>
<dbReference type="CDD" id="cd11793">
    <property type="entry name" value="SH3_ephexin1_like"/>
    <property type="match status" value="1"/>
</dbReference>
<dbReference type="InterPro" id="IPR035899">
    <property type="entry name" value="DBL_dom_sf"/>
</dbReference>
<evidence type="ECO:0000256" key="2">
    <source>
        <dbReference type="ARBA" id="ARBA00004316"/>
    </source>
</evidence>